<evidence type="ECO:0000313" key="3">
    <source>
        <dbReference type="Proteomes" id="UP000009168"/>
    </source>
</evidence>
<evidence type="ECO:0000256" key="1">
    <source>
        <dbReference type="SAM" id="Phobius"/>
    </source>
</evidence>
<name>Q23H62_TETTS</name>
<feature type="transmembrane region" description="Helical" evidence="1">
    <location>
        <begin position="20"/>
        <end position="38"/>
    </location>
</feature>
<accession>Q23H62</accession>
<reference evidence="3" key="1">
    <citation type="journal article" date="2006" name="PLoS Biol.">
        <title>Macronuclear genome sequence of the ciliate Tetrahymena thermophila, a model eukaryote.</title>
        <authorList>
            <person name="Eisen J.A."/>
            <person name="Coyne R.S."/>
            <person name="Wu M."/>
            <person name="Wu D."/>
            <person name="Thiagarajan M."/>
            <person name="Wortman J.R."/>
            <person name="Badger J.H."/>
            <person name="Ren Q."/>
            <person name="Amedeo P."/>
            <person name="Jones K.M."/>
            <person name="Tallon L.J."/>
            <person name="Delcher A.L."/>
            <person name="Salzberg S.L."/>
            <person name="Silva J.C."/>
            <person name="Haas B.J."/>
            <person name="Majoros W.H."/>
            <person name="Farzad M."/>
            <person name="Carlton J.M."/>
            <person name="Smith R.K. Jr."/>
            <person name="Garg J."/>
            <person name="Pearlman R.E."/>
            <person name="Karrer K.M."/>
            <person name="Sun L."/>
            <person name="Manning G."/>
            <person name="Elde N.C."/>
            <person name="Turkewitz A.P."/>
            <person name="Asai D.J."/>
            <person name="Wilkes D.E."/>
            <person name="Wang Y."/>
            <person name="Cai H."/>
            <person name="Collins K."/>
            <person name="Stewart B.A."/>
            <person name="Lee S.R."/>
            <person name="Wilamowska K."/>
            <person name="Weinberg Z."/>
            <person name="Ruzzo W.L."/>
            <person name="Wloga D."/>
            <person name="Gaertig J."/>
            <person name="Frankel J."/>
            <person name="Tsao C.-C."/>
            <person name="Gorovsky M.A."/>
            <person name="Keeling P.J."/>
            <person name="Waller R.F."/>
            <person name="Patron N.J."/>
            <person name="Cherry J.M."/>
            <person name="Stover N.A."/>
            <person name="Krieger C.J."/>
            <person name="del Toro C."/>
            <person name="Ryder H.F."/>
            <person name="Williamson S.C."/>
            <person name="Barbeau R.A."/>
            <person name="Hamilton E.P."/>
            <person name="Orias E."/>
        </authorList>
    </citation>
    <scope>NUCLEOTIDE SEQUENCE [LARGE SCALE GENOMIC DNA]</scope>
    <source>
        <strain evidence="3">SB210</strain>
    </source>
</reference>
<sequence>MYLKLGEQSIDRSNQINPRFMLYGIIIYFQIQNSITVIATNENYKEFKYIHTLTKVLVGIFINTIKVVQNNKPFIKIRKMISSQLDSKLAKLESLKMLSKLC</sequence>
<evidence type="ECO:0000313" key="2">
    <source>
        <dbReference type="EMBL" id="EAR95864.1"/>
    </source>
</evidence>
<dbReference type="KEGG" id="tet:TTHERM_01322680"/>
<dbReference type="AlphaFoldDB" id="Q23H62"/>
<dbReference type="EMBL" id="GG662701">
    <property type="protein sequence ID" value="EAR95864.1"/>
    <property type="molecule type" value="Genomic_DNA"/>
</dbReference>
<gene>
    <name evidence="2" type="ORF">TTHERM_01322680</name>
</gene>
<organism evidence="2 3">
    <name type="scientific">Tetrahymena thermophila (strain SB210)</name>
    <dbReference type="NCBI Taxonomy" id="312017"/>
    <lineage>
        <taxon>Eukaryota</taxon>
        <taxon>Sar</taxon>
        <taxon>Alveolata</taxon>
        <taxon>Ciliophora</taxon>
        <taxon>Intramacronucleata</taxon>
        <taxon>Oligohymenophorea</taxon>
        <taxon>Hymenostomatida</taxon>
        <taxon>Tetrahymenina</taxon>
        <taxon>Tetrahymenidae</taxon>
        <taxon>Tetrahymena</taxon>
    </lineage>
</organism>
<keyword evidence="1" id="KW-0472">Membrane</keyword>
<feature type="transmembrane region" description="Helical" evidence="1">
    <location>
        <begin position="50"/>
        <end position="68"/>
    </location>
</feature>
<dbReference type="HOGENOM" id="CLU_2283117_0_0_1"/>
<dbReference type="InParanoid" id="Q23H62"/>
<dbReference type="Proteomes" id="UP000009168">
    <property type="component" value="Unassembled WGS sequence"/>
</dbReference>
<dbReference type="RefSeq" id="XP_001016109.1">
    <property type="nucleotide sequence ID" value="XM_001016109.1"/>
</dbReference>
<proteinExistence type="predicted"/>
<keyword evidence="1 2" id="KW-0812">Transmembrane</keyword>
<keyword evidence="3" id="KW-1185">Reference proteome</keyword>
<dbReference type="GeneID" id="7829338"/>
<protein>
    <submittedName>
        <fullName evidence="2">Transmembrane protein, putative</fullName>
    </submittedName>
</protein>
<keyword evidence="1" id="KW-1133">Transmembrane helix</keyword>